<comment type="catalytic activity">
    <reaction evidence="17">
        <text>butanoyl-CoA + hydrogencarbonate + ATP = (2S)-ethylmalonyl-CoA + ADP + phosphate + H(+)</text>
        <dbReference type="Rhea" id="RHEA:59520"/>
        <dbReference type="ChEBI" id="CHEBI:15378"/>
        <dbReference type="ChEBI" id="CHEBI:17544"/>
        <dbReference type="ChEBI" id="CHEBI:30616"/>
        <dbReference type="ChEBI" id="CHEBI:43474"/>
        <dbReference type="ChEBI" id="CHEBI:57371"/>
        <dbReference type="ChEBI" id="CHEBI:60909"/>
        <dbReference type="ChEBI" id="CHEBI:456216"/>
    </reaction>
    <physiologicalReaction direction="left-to-right" evidence="17">
        <dbReference type="Rhea" id="RHEA:59521"/>
    </physiologicalReaction>
</comment>
<dbReference type="FunFam" id="3.20.100.30:FF:000001">
    <property type="entry name" value="Vacuolar transporter chaperone 4"/>
    <property type="match status" value="1"/>
</dbReference>
<evidence type="ECO:0000256" key="25">
    <source>
        <dbReference type="SAM" id="Phobius"/>
    </source>
</evidence>
<keyword evidence="13 25" id="KW-1133">Transmembrane helix</keyword>
<dbReference type="Gene3D" id="3.40.50.20">
    <property type="match status" value="1"/>
</dbReference>
<keyword evidence="11 24" id="KW-0547">Nucleotide-binding</keyword>
<dbReference type="InterPro" id="IPR005479">
    <property type="entry name" value="CPAse_ATP-bd"/>
</dbReference>
<dbReference type="eggNOG" id="KOG4580">
    <property type="taxonomic scope" value="Eukaryota"/>
</dbReference>
<dbReference type="PROSITE" id="PS00866">
    <property type="entry name" value="CPSASE_1"/>
    <property type="match status" value="1"/>
</dbReference>
<dbReference type="GO" id="GO:0016874">
    <property type="term" value="F:ligase activity"/>
    <property type="evidence" value="ECO:0007669"/>
    <property type="project" value="UniProtKB-KW"/>
</dbReference>
<dbReference type="Gene3D" id="3.20.100.30">
    <property type="entry name" value="VTC, catalytic tunnel domain"/>
    <property type="match status" value="1"/>
</dbReference>
<comment type="catalytic activity">
    <reaction evidence="18">
        <text>[phosphate](n) + ATP = [phosphate](n+1) + ADP</text>
        <dbReference type="Rhea" id="RHEA:19573"/>
        <dbReference type="Rhea" id="RHEA-COMP:9859"/>
        <dbReference type="Rhea" id="RHEA-COMP:14280"/>
        <dbReference type="ChEBI" id="CHEBI:16838"/>
        <dbReference type="ChEBI" id="CHEBI:30616"/>
        <dbReference type="ChEBI" id="CHEBI:456216"/>
        <dbReference type="EC" id="2.7.4.1"/>
    </reaction>
    <physiologicalReaction direction="left-to-right" evidence="18">
        <dbReference type="Rhea" id="RHEA:19574"/>
    </physiologicalReaction>
</comment>
<keyword evidence="30" id="KW-1185">Reference proteome</keyword>
<keyword evidence="12 24" id="KW-0067">ATP-binding</keyword>
<evidence type="ECO:0000256" key="3">
    <source>
        <dbReference type="ARBA" id="ARBA00004128"/>
    </source>
</evidence>
<dbReference type="InterPro" id="IPR018966">
    <property type="entry name" value="VTC_domain"/>
</dbReference>
<organism evidence="29 30">
    <name type="scientific">Rhizopus delemar (strain RA 99-880 / ATCC MYA-4621 / FGSC 9543 / NRRL 43880)</name>
    <name type="common">Mucormycosis agent</name>
    <name type="synonym">Rhizopus arrhizus var. delemar</name>
    <dbReference type="NCBI Taxonomy" id="246409"/>
    <lineage>
        <taxon>Eukaryota</taxon>
        <taxon>Fungi</taxon>
        <taxon>Fungi incertae sedis</taxon>
        <taxon>Mucoromycota</taxon>
        <taxon>Mucoromycotina</taxon>
        <taxon>Mucoromycetes</taxon>
        <taxon>Mucorales</taxon>
        <taxon>Mucorineae</taxon>
        <taxon>Rhizopodaceae</taxon>
        <taxon>Rhizopus</taxon>
    </lineage>
</organism>
<evidence type="ECO:0000256" key="2">
    <source>
        <dbReference type="ARBA" id="ARBA00001953"/>
    </source>
</evidence>
<evidence type="ECO:0000259" key="27">
    <source>
        <dbReference type="PROSITE" id="PS50979"/>
    </source>
</evidence>
<feature type="domain" description="Biotin carboxylation" evidence="27">
    <location>
        <begin position="1"/>
        <end position="423"/>
    </location>
</feature>
<dbReference type="CDD" id="cd06850">
    <property type="entry name" value="biotinyl_domain"/>
    <property type="match status" value="1"/>
</dbReference>
<evidence type="ECO:0000256" key="5">
    <source>
        <dbReference type="ARBA" id="ARBA00012960"/>
    </source>
</evidence>
<reference evidence="29 30" key="1">
    <citation type="journal article" date="2009" name="PLoS Genet.">
        <title>Genomic analysis of the basal lineage fungus Rhizopus oryzae reveals a whole-genome duplication.</title>
        <authorList>
            <person name="Ma L.-J."/>
            <person name="Ibrahim A.S."/>
            <person name="Skory C."/>
            <person name="Grabherr M.G."/>
            <person name="Burger G."/>
            <person name="Butler M."/>
            <person name="Elias M."/>
            <person name="Idnurm A."/>
            <person name="Lang B.F."/>
            <person name="Sone T."/>
            <person name="Abe A."/>
            <person name="Calvo S.E."/>
            <person name="Corrochano L.M."/>
            <person name="Engels R."/>
            <person name="Fu J."/>
            <person name="Hansberg W."/>
            <person name="Kim J.-M."/>
            <person name="Kodira C.D."/>
            <person name="Koehrsen M.J."/>
            <person name="Liu B."/>
            <person name="Miranda-Saavedra D."/>
            <person name="O'Leary S."/>
            <person name="Ortiz-Castellanos L."/>
            <person name="Poulter R."/>
            <person name="Rodriguez-Romero J."/>
            <person name="Ruiz-Herrera J."/>
            <person name="Shen Y.-Q."/>
            <person name="Zeng Q."/>
            <person name="Galagan J."/>
            <person name="Birren B.W."/>
            <person name="Cuomo C.A."/>
            <person name="Wickes B.L."/>
        </authorList>
    </citation>
    <scope>NUCLEOTIDE SEQUENCE [LARGE SCALE GENOMIC DNA]</scope>
    <source>
        <strain evidence="30">RA 99-880 / ATCC MYA-4621 / FGSC 9543 / NRRL 43880</strain>
    </source>
</reference>
<dbReference type="SUPFAM" id="SSF51246">
    <property type="entry name" value="Rudiment single hybrid motif"/>
    <property type="match status" value="1"/>
</dbReference>
<sequence length="1284" mass="146386">MGIRTVAVYSELDANALHVQLADEAVYLGQGPASDSYLSIPAILRAIQLTQADAVHPGYGFLSENPAFVRQLEENGIVFVGPRASAIAAMGDKIQSKLIAKASGVNCIPGYDGEIENVEKAIKIAHEIGYPVMIKASAGGGGKGMRIAWNDTELKDGFKLAKQESKSAFGDDRMLIEKYIDQPRHIEIQVLGDNFGNIVYLPERECTIQRRNQKVIEESPSVHLDPETRRQMGEQTVALAKHVGYNSAGTVEFLVDANKNFYFLEMNTRLQVEHPITEYVTHLDLVEHMLYSAANHPLALAQKDVKLDGWAFESRVYAEDPKTYLPSVGRLLSYQEPRLDQVRCDSGFIEGSEMYMEYDPLICKLATHGQTRQEALQKMIYALDDYVIKGVTHNIPLLRGVFSHPRFQDGKDVTTHFLSEEYPQGFEPQPLDKSSFEHLAAITGVMWLKKEMNYWKGQKKEQESLWVNVTDEQNEDSQDIRIDIEHTEEDRFRVMMDRKRSIELSIKWPLDGLLAHSCIEDKQLVVQYLDKLSMGFRIQYYGNKKQFKKQTKTIFSPMPGKIVSVSIEKGHEVVEGSELLVVEAMKMQNSLRTPQTGVVKHVHFGHTLRTSLNPDWTFHYLVYDDLKLILKKEAIGGVWSEESESKFVELLEKELDKVYSFQRGKLEEINHRIELESREVDALCQKENPDEDEFTASEIELGHIIADVHDLAKFTRLNYTGFLKIIKKHDKVTGWPLKPMFGVRLNAKPFYKENYDALIICISSLYDRVRTRGKERGGDSAAGGKQAAFVRNTTKYWVHPDNITELKLIILKHLPVLVFNPNKEFELQDSAITSVYYDNDDFELYMGRLDKTEGAEAIRMRWYGGMDSNTIFVERKTHHESWTGEKSVKARFPIKEKYLNAFLKGEYTTDELFQKTREQGRKSEKEIQELEQLAQEVQYTVLTKRLHPMMRTFYNRTAFQLPGDARVRISLDTELSLIREDNMNKSRSGDNWRRMDIGVDYPFKQLPDSDICRFPYAVLEVKLQTHIGQEPPQWVTELVNSHLVESVPKFSKFIHGCATLLEDKVNVLPFWLPQMDVDIRKPRSKIFGLSRPEATASGSASNSSAYENNNEHDVATDEHIQVVMANESTPLIPKPAAESNKQLSPAGLKNLFKKGMFVKKDTTANRTTSRIRPVPTKAPPAKTYFANERTFLHWLKFTLLLGGLAIGLLNFSDKIGRMSAIVFTLLSMSVMIYALFKYHSRVGRVERNELGDFSDKYGPAVMTIFLVVGICVNMGLRLALEKDN</sequence>
<evidence type="ECO:0000259" key="28">
    <source>
        <dbReference type="PROSITE" id="PS51382"/>
    </source>
</evidence>
<dbReference type="FunCoup" id="I1CUE5">
    <property type="interactions" value="66"/>
</dbReference>
<dbReference type="GO" id="GO:0008976">
    <property type="term" value="F:polyphosphate kinase activity"/>
    <property type="evidence" value="ECO:0007669"/>
    <property type="project" value="UniProtKB-EC"/>
</dbReference>
<gene>
    <name evidence="29" type="ORF">RO3G_16786</name>
</gene>
<dbReference type="InParanoid" id="I1CUE5"/>
<dbReference type="eggNOG" id="KOG0238">
    <property type="taxonomic scope" value="Eukaryota"/>
</dbReference>
<evidence type="ECO:0000256" key="9">
    <source>
        <dbReference type="ARBA" id="ARBA00022679"/>
    </source>
</evidence>
<dbReference type="OrthoDB" id="6493944at2759"/>
<dbReference type="SUPFAM" id="SSF52440">
    <property type="entry name" value="PreATP-grasp domain"/>
    <property type="match status" value="1"/>
</dbReference>
<evidence type="ECO:0000256" key="15">
    <source>
        <dbReference type="ARBA" id="ARBA00023267"/>
    </source>
</evidence>
<dbReference type="OMA" id="YRINIYS"/>
<feature type="domain" description="ATP-grasp" evidence="26">
    <location>
        <begin position="97"/>
        <end position="294"/>
    </location>
</feature>
<evidence type="ECO:0000256" key="12">
    <source>
        <dbReference type="ARBA" id="ARBA00022840"/>
    </source>
</evidence>
<evidence type="ECO:0000259" key="26">
    <source>
        <dbReference type="PROSITE" id="PS50975"/>
    </source>
</evidence>
<comment type="similarity">
    <text evidence="19">Belongs to the VTC4 family.</text>
</comment>
<dbReference type="SUPFAM" id="SSF56059">
    <property type="entry name" value="Glutathione synthetase ATP-binding domain-like"/>
    <property type="match status" value="1"/>
</dbReference>
<dbReference type="PROSITE" id="PS50979">
    <property type="entry name" value="BC"/>
    <property type="match status" value="1"/>
</dbReference>
<dbReference type="FunFam" id="3.30.1490.20:FF:000018">
    <property type="entry name" value="Biotin carboxylase"/>
    <property type="match status" value="1"/>
</dbReference>
<dbReference type="Gene3D" id="3.30.700.30">
    <property type="match status" value="1"/>
</dbReference>
<evidence type="ECO:0000256" key="18">
    <source>
        <dbReference type="ARBA" id="ARBA00050204"/>
    </source>
</evidence>
<dbReference type="PANTHER" id="PTHR46140:SF1">
    <property type="entry name" value="VACUOLAR TRANSPORTER CHAPERONE COMPLEX SUBUNIT 4-RELATED"/>
    <property type="match status" value="1"/>
</dbReference>
<evidence type="ECO:0000256" key="10">
    <source>
        <dbReference type="ARBA" id="ARBA00022692"/>
    </source>
</evidence>
<dbReference type="SUPFAM" id="SSF51230">
    <property type="entry name" value="Single hybrid motif"/>
    <property type="match status" value="1"/>
</dbReference>
<evidence type="ECO:0000256" key="21">
    <source>
        <dbReference type="ARBA" id="ARBA00075894"/>
    </source>
</evidence>
<feature type="transmembrane region" description="Helical" evidence="25">
    <location>
        <begin position="1256"/>
        <end position="1280"/>
    </location>
</feature>
<dbReference type="Gene3D" id="3.30.1490.20">
    <property type="entry name" value="ATP-grasp fold, A domain"/>
    <property type="match status" value="1"/>
</dbReference>
<dbReference type="GO" id="GO:0033254">
    <property type="term" value="C:vacuolar transporter chaperone complex"/>
    <property type="evidence" value="ECO:0007669"/>
    <property type="project" value="TreeGrafter"/>
</dbReference>
<evidence type="ECO:0000256" key="6">
    <source>
        <dbReference type="ARBA" id="ARBA00018058"/>
    </source>
</evidence>
<dbReference type="InterPro" id="IPR011764">
    <property type="entry name" value="Biotin_carboxylation_dom"/>
</dbReference>
<dbReference type="InterPro" id="IPR011053">
    <property type="entry name" value="Single_hybrid_motif"/>
</dbReference>
<comment type="subcellular location">
    <subcellularLocation>
        <location evidence="4">Mitochondrion matrix</location>
    </subcellularLocation>
    <subcellularLocation>
        <location evidence="3">Vacuole membrane</location>
        <topology evidence="3">Multi-pass membrane protein</topology>
    </subcellularLocation>
</comment>
<dbReference type="Pfam" id="PF02786">
    <property type="entry name" value="CPSase_L_D2"/>
    <property type="match status" value="1"/>
</dbReference>
<dbReference type="InterPro" id="IPR005481">
    <property type="entry name" value="BC-like_N"/>
</dbReference>
<dbReference type="InterPro" id="IPR042267">
    <property type="entry name" value="VTC_sf"/>
</dbReference>
<dbReference type="EC" id="2.7.4.1" evidence="5"/>
<dbReference type="Gene3D" id="3.30.470.20">
    <property type="entry name" value="ATP-grasp fold, B domain"/>
    <property type="match status" value="1"/>
</dbReference>
<dbReference type="RefSeq" id="XP_067527471.1">
    <property type="nucleotide sequence ID" value="XM_067671370.1"/>
</dbReference>
<evidence type="ECO:0000313" key="30">
    <source>
        <dbReference type="Proteomes" id="UP000009138"/>
    </source>
</evidence>
<evidence type="ECO:0000256" key="13">
    <source>
        <dbReference type="ARBA" id="ARBA00022989"/>
    </source>
</evidence>
<evidence type="ECO:0000256" key="7">
    <source>
        <dbReference type="ARBA" id="ARBA00022554"/>
    </source>
</evidence>
<dbReference type="VEuPathDB" id="FungiDB:RO3G_16786"/>
<dbReference type="eggNOG" id="KOG1161">
    <property type="taxonomic scope" value="Eukaryota"/>
</dbReference>
<keyword evidence="15" id="KW-0092">Biotin</keyword>
<proteinExistence type="inferred from homology"/>
<dbReference type="InterPro" id="IPR000089">
    <property type="entry name" value="Biotin_lipoyl"/>
</dbReference>
<dbReference type="Pfam" id="PF18140">
    <property type="entry name" value="PCC_BT"/>
    <property type="match status" value="1"/>
</dbReference>
<dbReference type="InterPro" id="IPR051572">
    <property type="entry name" value="VTC_Complex_Subunit"/>
</dbReference>
<keyword evidence="7" id="KW-0926">Vacuole</keyword>
<dbReference type="Proteomes" id="UP000009138">
    <property type="component" value="Unassembled WGS sequence"/>
</dbReference>
<keyword evidence="8" id="KW-0436">Ligase</keyword>
<evidence type="ECO:0000256" key="22">
    <source>
        <dbReference type="ARBA" id="ARBA00080494"/>
    </source>
</evidence>
<dbReference type="GeneID" id="93623751"/>
<dbReference type="PANTHER" id="PTHR46140">
    <property type="entry name" value="VACUOLAR TRANSPORTER CHAPERONE 1-RELATED"/>
    <property type="match status" value="1"/>
</dbReference>
<keyword evidence="9" id="KW-0808">Transferase</keyword>
<dbReference type="InterPro" id="IPR016185">
    <property type="entry name" value="PreATP-grasp_dom_sf"/>
</dbReference>
<comment type="cofactor">
    <cofactor evidence="2">
        <name>biotin</name>
        <dbReference type="ChEBI" id="CHEBI:57586"/>
    </cofactor>
</comment>
<keyword evidence="10 25" id="KW-0812">Transmembrane</keyword>
<dbReference type="EMBL" id="CH476753">
    <property type="protein sequence ID" value="EIE92075.1"/>
    <property type="molecule type" value="Genomic_DNA"/>
</dbReference>
<evidence type="ECO:0000256" key="11">
    <source>
        <dbReference type="ARBA" id="ARBA00022741"/>
    </source>
</evidence>
<evidence type="ECO:0000256" key="1">
    <source>
        <dbReference type="ARBA" id="ARBA00001936"/>
    </source>
</evidence>
<evidence type="ECO:0000313" key="29">
    <source>
        <dbReference type="EMBL" id="EIE92075.1"/>
    </source>
</evidence>
<dbReference type="Pfam" id="PF00289">
    <property type="entry name" value="Biotin_carb_N"/>
    <property type="match status" value="1"/>
</dbReference>
<dbReference type="STRING" id="246409.I1CUE5"/>
<dbReference type="InterPro" id="IPR003807">
    <property type="entry name" value="DUF202"/>
</dbReference>
<dbReference type="Pfam" id="PF09359">
    <property type="entry name" value="VTC"/>
    <property type="match status" value="1"/>
</dbReference>
<dbReference type="InterPro" id="IPR013815">
    <property type="entry name" value="ATP_grasp_subdomain_1"/>
</dbReference>
<dbReference type="PROSITE" id="PS51382">
    <property type="entry name" value="SPX"/>
    <property type="match status" value="1"/>
</dbReference>
<dbReference type="InterPro" id="IPR011054">
    <property type="entry name" value="Rudment_hybrid_motif"/>
</dbReference>
<name>I1CUE5_RHIO9</name>
<evidence type="ECO:0000256" key="4">
    <source>
        <dbReference type="ARBA" id="ARBA00004305"/>
    </source>
</evidence>
<dbReference type="CDD" id="cd07751">
    <property type="entry name" value="PolyPPase_VTC4_like"/>
    <property type="match status" value="1"/>
</dbReference>
<dbReference type="InterPro" id="IPR041265">
    <property type="entry name" value="PCC_BT"/>
</dbReference>
<evidence type="ECO:0000256" key="14">
    <source>
        <dbReference type="ARBA" id="ARBA00023136"/>
    </source>
</evidence>
<evidence type="ECO:0000256" key="16">
    <source>
        <dbReference type="ARBA" id="ARBA00031557"/>
    </source>
</evidence>
<feature type="transmembrane region" description="Helical" evidence="25">
    <location>
        <begin position="1191"/>
        <end position="1211"/>
    </location>
</feature>
<feature type="transmembrane region" description="Helical" evidence="25">
    <location>
        <begin position="1218"/>
        <end position="1236"/>
    </location>
</feature>
<dbReference type="GO" id="GO:0046872">
    <property type="term" value="F:metal ion binding"/>
    <property type="evidence" value="ECO:0007669"/>
    <property type="project" value="InterPro"/>
</dbReference>
<evidence type="ECO:0000256" key="17">
    <source>
        <dbReference type="ARBA" id="ARBA00048208"/>
    </source>
</evidence>
<comment type="cofactor">
    <cofactor evidence="1">
        <name>Mn(2+)</name>
        <dbReference type="ChEBI" id="CHEBI:29035"/>
    </cofactor>
</comment>
<accession>I1CUE5</accession>
<evidence type="ECO:0000256" key="19">
    <source>
        <dbReference type="ARBA" id="ARBA00061390"/>
    </source>
</evidence>
<dbReference type="CDD" id="cd14480">
    <property type="entry name" value="SPX_VTC2_like"/>
    <property type="match status" value="1"/>
</dbReference>
<dbReference type="Pfam" id="PF02656">
    <property type="entry name" value="DUF202"/>
    <property type="match status" value="1"/>
</dbReference>
<evidence type="ECO:0000256" key="24">
    <source>
        <dbReference type="PROSITE-ProRule" id="PRU00409"/>
    </source>
</evidence>
<dbReference type="Pfam" id="PF00364">
    <property type="entry name" value="Biotin_lipoyl"/>
    <property type="match status" value="1"/>
</dbReference>
<dbReference type="InterPro" id="IPR005482">
    <property type="entry name" value="Biotin_COase_C"/>
</dbReference>
<dbReference type="Pfam" id="PF02785">
    <property type="entry name" value="Biotin_carb_C"/>
    <property type="match status" value="1"/>
</dbReference>
<dbReference type="Gene3D" id="2.40.50.100">
    <property type="match status" value="1"/>
</dbReference>
<dbReference type="GO" id="GO:0005524">
    <property type="term" value="F:ATP binding"/>
    <property type="evidence" value="ECO:0007669"/>
    <property type="project" value="UniProtKB-UniRule"/>
</dbReference>
<dbReference type="InterPro" id="IPR004331">
    <property type="entry name" value="SPX_dom"/>
</dbReference>
<dbReference type="PROSITE" id="PS50975">
    <property type="entry name" value="ATP_GRASP"/>
    <property type="match status" value="1"/>
</dbReference>
<protein>
    <recommendedName>
        <fullName evidence="6">Propionyl-CoA carboxylase alpha chain, mitochondrial</fullName>
        <ecNumber evidence="5">2.7.4.1</ecNumber>
    </recommendedName>
    <alternativeName>
        <fullName evidence="22">Polyphosphate kinase</fullName>
    </alternativeName>
    <alternativeName>
        <fullName evidence="16">Propanoyl-CoA:carbon dioxide ligase subunit alpha</fullName>
    </alternativeName>
    <alternativeName>
        <fullName evidence="21">SPX-dependent polyphosphate polymerase VTC subunit 4</fullName>
    </alternativeName>
    <alternativeName>
        <fullName evidence="23">Vacuolar membrane polyphosphate polymerase catalytic subunit</fullName>
    </alternativeName>
    <alternativeName>
        <fullName evidence="20">Vacuolar transporter chaperone complex subunit 4</fullName>
    </alternativeName>
</protein>
<evidence type="ECO:0000256" key="20">
    <source>
        <dbReference type="ARBA" id="ARBA00067464"/>
    </source>
</evidence>
<dbReference type="GO" id="GO:0006799">
    <property type="term" value="P:polyphosphate biosynthetic process"/>
    <property type="evidence" value="ECO:0007669"/>
    <property type="project" value="UniProtKB-ARBA"/>
</dbReference>
<dbReference type="GO" id="GO:0005759">
    <property type="term" value="C:mitochondrial matrix"/>
    <property type="evidence" value="ECO:0007669"/>
    <property type="project" value="UniProtKB-SubCell"/>
</dbReference>
<feature type="domain" description="SPX" evidence="28">
    <location>
        <begin position="602"/>
        <end position="743"/>
    </location>
</feature>
<dbReference type="SMART" id="SM00878">
    <property type="entry name" value="Biotin_carb_C"/>
    <property type="match status" value="1"/>
</dbReference>
<dbReference type="InterPro" id="IPR011761">
    <property type="entry name" value="ATP-grasp"/>
</dbReference>
<evidence type="ECO:0000256" key="23">
    <source>
        <dbReference type="ARBA" id="ARBA00081313"/>
    </source>
</evidence>
<keyword evidence="14 25" id="KW-0472">Membrane</keyword>
<dbReference type="PROSITE" id="PS00867">
    <property type="entry name" value="CPSASE_2"/>
    <property type="match status" value="1"/>
</dbReference>
<dbReference type="GO" id="GO:0000329">
    <property type="term" value="C:fungal-type vacuole membrane"/>
    <property type="evidence" value="ECO:0007669"/>
    <property type="project" value="TreeGrafter"/>
</dbReference>
<evidence type="ECO:0000256" key="8">
    <source>
        <dbReference type="ARBA" id="ARBA00022598"/>
    </source>
</evidence>